<name>A0A1B9IIU9_9TREE</name>
<dbReference type="EMBL" id="KI669466">
    <property type="protein sequence ID" value="OCF55556.1"/>
    <property type="molecule type" value="Genomic_DNA"/>
</dbReference>
<reference evidence="3" key="2">
    <citation type="submission" date="2013-12" db="EMBL/GenBank/DDBJ databases">
        <title>Evolution of pathogenesis and genome organization in the Tremellales.</title>
        <authorList>
            <person name="Cuomo C."/>
            <person name="Litvintseva A."/>
            <person name="Heitman J."/>
            <person name="Chen Y."/>
            <person name="Sun S."/>
            <person name="Springer D."/>
            <person name="Dromer F."/>
            <person name="Young S."/>
            <person name="Zeng Q."/>
            <person name="Chapman S."/>
            <person name="Gujja S."/>
            <person name="Saif S."/>
            <person name="Birren B."/>
        </authorList>
    </citation>
    <scope>NUCLEOTIDE SEQUENCE [LARGE SCALE GENOMIC DNA]</scope>
    <source>
        <strain evidence="3">CBS 10435</strain>
    </source>
</reference>
<feature type="region of interest" description="Disordered" evidence="1">
    <location>
        <begin position="1"/>
        <end position="49"/>
    </location>
</feature>
<proteinExistence type="predicted"/>
<protein>
    <submittedName>
        <fullName evidence="2">Uncharacterized protein</fullName>
    </submittedName>
</protein>
<evidence type="ECO:0000313" key="3">
    <source>
        <dbReference type="Proteomes" id="UP000092583"/>
    </source>
</evidence>
<evidence type="ECO:0000313" key="2">
    <source>
        <dbReference type="EMBL" id="OCF55556.1"/>
    </source>
</evidence>
<accession>A0A1B9IIU9</accession>
<organism evidence="2 3">
    <name type="scientific">Kwoniella mangroviensis CBS 10435</name>
    <dbReference type="NCBI Taxonomy" id="1331196"/>
    <lineage>
        <taxon>Eukaryota</taxon>
        <taxon>Fungi</taxon>
        <taxon>Dikarya</taxon>
        <taxon>Basidiomycota</taxon>
        <taxon>Agaricomycotina</taxon>
        <taxon>Tremellomycetes</taxon>
        <taxon>Tremellales</taxon>
        <taxon>Cryptococcaceae</taxon>
        <taxon>Kwoniella</taxon>
    </lineage>
</organism>
<keyword evidence="3" id="KW-1185">Reference proteome</keyword>
<gene>
    <name evidence="2" type="ORF">L486_07040</name>
</gene>
<dbReference type="AlphaFoldDB" id="A0A1B9IIU9"/>
<sequence length="116" mass="12748">MVKRSLSTSPPPSSPEQIKPSSPFSSIDERSSPKKSPRKSNTINNNKESWDADKRSVVAEMILEAGFKPVLPPNNFEMLSNFVMREVPISDLTSSNLSSRNRLSSTLVVVLTTSAL</sequence>
<evidence type="ECO:0000256" key="1">
    <source>
        <dbReference type="SAM" id="MobiDB-lite"/>
    </source>
</evidence>
<reference evidence="2 3" key="1">
    <citation type="submission" date="2013-07" db="EMBL/GenBank/DDBJ databases">
        <title>The Genome Sequence of Kwoniella mangroviensis CBS10435.</title>
        <authorList>
            <consortium name="The Broad Institute Genome Sequencing Platform"/>
            <person name="Cuomo C."/>
            <person name="Litvintseva A."/>
            <person name="Chen Y."/>
            <person name="Heitman J."/>
            <person name="Sun S."/>
            <person name="Springer D."/>
            <person name="Dromer F."/>
            <person name="Young S.K."/>
            <person name="Zeng Q."/>
            <person name="Gargeya S."/>
            <person name="Fitzgerald M."/>
            <person name="Abouelleil A."/>
            <person name="Alvarado L."/>
            <person name="Berlin A.M."/>
            <person name="Chapman S.B."/>
            <person name="Dewar J."/>
            <person name="Goldberg J."/>
            <person name="Griggs A."/>
            <person name="Gujja S."/>
            <person name="Hansen M."/>
            <person name="Howarth C."/>
            <person name="Imamovic A."/>
            <person name="Larimer J."/>
            <person name="McCowan C."/>
            <person name="Murphy C."/>
            <person name="Pearson M."/>
            <person name="Priest M."/>
            <person name="Roberts A."/>
            <person name="Saif S."/>
            <person name="Shea T."/>
            <person name="Sykes S."/>
            <person name="Wortman J."/>
            <person name="Nusbaum C."/>
            <person name="Birren B."/>
        </authorList>
    </citation>
    <scope>NUCLEOTIDE SEQUENCE [LARGE SCALE GENOMIC DNA]</scope>
    <source>
        <strain evidence="2 3">CBS 10435</strain>
    </source>
</reference>
<dbReference type="Proteomes" id="UP000092583">
    <property type="component" value="Unassembled WGS sequence"/>
</dbReference>